<keyword evidence="2" id="KW-0812">Transmembrane</keyword>
<evidence type="ECO:0000313" key="4">
    <source>
        <dbReference type="Proteomes" id="UP000030693"/>
    </source>
</evidence>
<dbReference type="EMBL" id="KB932207">
    <property type="protein sequence ID" value="KCV69172.1"/>
    <property type="molecule type" value="Genomic_DNA"/>
</dbReference>
<keyword evidence="2" id="KW-0472">Membrane</keyword>
<gene>
    <name evidence="3" type="ORF">H696_04586</name>
</gene>
<sequence length="79" mass="8589">MKAGGKAPFWASDFSQRAIRSPLAAFLAAGTLTFLLLRQIRLGRQDRDQRLMATIYQRESPVPAAPGALPPPSDIPPSE</sequence>
<dbReference type="RefSeq" id="XP_009496743.1">
    <property type="nucleotide sequence ID" value="XM_009498468.1"/>
</dbReference>
<dbReference type="GeneID" id="20529311"/>
<proteinExistence type="predicted"/>
<name>A0A058Z6L3_FONAL</name>
<dbReference type="AlphaFoldDB" id="A0A058Z6L3"/>
<dbReference type="Proteomes" id="UP000030693">
    <property type="component" value="Unassembled WGS sequence"/>
</dbReference>
<evidence type="ECO:0000256" key="1">
    <source>
        <dbReference type="SAM" id="MobiDB-lite"/>
    </source>
</evidence>
<evidence type="ECO:0000313" key="3">
    <source>
        <dbReference type="EMBL" id="KCV69172.1"/>
    </source>
</evidence>
<evidence type="ECO:0008006" key="5">
    <source>
        <dbReference type="Google" id="ProtNLM"/>
    </source>
</evidence>
<keyword evidence="2" id="KW-1133">Transmembrane helix</keyword>
<accession>A0A058Z6L3</accession>
<feature type="transmembrane region" description="Helical" evidence="2">
    <location>
        <begin position="18"/>
        <end position="37"/>
    </location>
</feature>
<keyword evidence="4" id="KW-1185">Reference proteome</keyword>
<evidence type="ECO:0000256" key="2">
    <source>
        <dbReference type="SAM" id="Phobius"/>
    </source>
</evidence>
<protein>
    <recommendedName>
        <fullName evidence="5">HIG1 domain-containing protein</fullName>
    </recommendedName>
</protein>
<feature type="region of interest" description="Disordered" evidence="1">
    <location>
        <begin position="57"/>
        <end position="79"/>
    </location>
</feature>
<reference evidence="3" key="1">
    <citation type="submission" date="2013-04" db="EMBL/GenBank/DDBJ databases">
        <title>The Genome Sequence of Fonticula alba ATCC 38817.</title>
        <authorList>
            <consortium name="The Broad Institute Genomics Platform"/>
            <person name="Russ C."/>
            <person name="Cuomo C."/>
            <person name="Burger G."/>
            <person name="Gray M.W."/>
            <person name="Holland P.W.H."/>
            <person name="King N."/>
            <person name="Lang F.B.F."/>
            <person name="Roger A.J."/>
            <person name="Ruiz-Trillo I."/>
            <person name="Brown M."/>
            <person name="Walker B."/>
            <person name="Young S."/>
            <person name="Zeng Q."/>
            <person name="Gargeya S."/>
            <person name="Fitzgerald M."/>
            <person name="Haas B."/>
            <person name="Abouelleil A."/>
            <person name="Allen A.W."/>
            <person name="Alvarado L."/>
            <person name="Arachchi H.M."/>
            <person name="Berlin A.M."/>
            <person name="Chapman S.B."/>
            <person name="Gainer-Dewar J."/>
            <person name="Goldberg J."/>
            <person name="Griggs A."/>
            <person name="Gujja S."/>
            <person name="Hansen M."/>
            <person name="Howarth C."/>
            <person name="Imamovic A."/>
            <person name="Ireland A."/>
            <person name="Larimer J."/>
            <person name="McCowan C."/>
            <person name="Murphy C."/>
            <person name="Pearson M."/>
            <person name="Poon T.W."/>
            <person name="Priest M."/>
            <person name="Roberts A."/>
            <person name="Saif S."/>
            <person name="Shea T."/>
            <person name="Sisk P."/>
            <person name="Sykes S."/>
            <person name="Wortman J."/>
            <person name="Nusbaum C."/>
            <person name="Birren B."/>
        </authorList>
    </citation>
    <scope>NUCLEOTIDE SEQUENCE [LARGE SCALE GENOMIC DNA]</scope>
    <source>
        <strain evidence="3">ATCC 38817</strain>
    </source>
</reference>
<feature type="compositionally biased region" description="Pro residues" evidence="1">
    <location>
        <begin position="68"/>
        <end position="79"/>
    </location>
</feature>
<organism evidence="3">
    <name type="scientific">Fonticula alba</name>
    <name type="common">Slime mold</name>
    <dbReference type="NCBI Taxonomy" id="691883"/>
    <lineage>
        <taxon>Eukaryota</taxon>
        <taxon>Rotosphaerida</taxon>
        <taxon>Fonticulaceae</taxon>
        <taxon>Fonticula</taxon>
    </lineage>
</organism>